<dbReference type="GO" id="GO:0050661">
    <property type="term" value="F:NADP binding"/>
    <property type="evidence" value="ECO:0007669"/>
    <property type="project" value="InterPro"/>
</dbReference>
<dbReference type="InterPro" id="IPR006115">
    <property type="entry name" value="6PGDH_NADP-bd"/>
</dbReference>
<name>A0A931CML3_9MICC</name>
<accession>A0A931CML3</accession>
<sequence>MSEIKNVAIYGLGNMGYIVAQRIAARFDVKVFDLNAERLAAAQSEFRAQVISTPADVVDCSTVVLSLPNPAVSSSVVTALAQVLAPGSTIIETSTVNPDDVRHCEKILAPHGINIIDASLLAGVSQMANGSATLLLGGEAEVIAANKPVLDAMAQAQIHFGPTGSGAAAKVINNAVAHAVMVVVSEAGSMATAAGISCTKLVDLLSDERMGLHRPLTYRYAERIAQGEFDGGMPLDAARKDSVLALELAQKLGVPLFAIQGSHTAYEIAAASGYGREDYAAVSKVWDDLKKPVYTTPEHDERQVPVDFDQQSLAQATL</sequence>
<proteinExistence type="inferred from homology"/>
<evidence type="ECO:0000259" key="5">
    <source>
        <dbReference type="Pfam" id="PF03446"/>
    </source>
</evidence>
<dbReference type="GO" id="GO:0051287">
    <property type="term" value="F:NAD binding"/>
    <property type="evidence" value="ECO:0007669"/>
    <property type="project" value="InterPro"/>
</dbReference>
<dbReference type="RefSeq" id="WP_196398301.1">
    <property type="nucleotide sequence ID" value="NZ_JADNYM010000029.1"/>
</dbReference>
<comment type="caution">
    <text evidence="7">The sequence shown here is derived from an EMBL/GenBank/DDBJ whole genome shotgun (WGS) entry which is preliminary data.</text>
</comment>
<dbReference type="Gene3D" id="3.40.50.720">
    <property type="entry name" value="NAD(P)-binding Rossmann-like Domain"/>
    <property type="match status" value="1"/>
</dbReference>
<dbReference type="GO" id="GO:0016616">
    <property type="term" value="F:oxidoreductase activity, acting on the CH-OH group of donors, NAD or NADP as acceptor"/>
    <property type="evidence" value="ECO:0007669"/>
    <property type="project" value="TreeGrafter"/>
</dbReference>
<evidence type="ECO:0000313" key="8">
    <source>
        <dbReference type="Proteomes" id="UP000655366"/>
    </source>
</evidence>
<dbReference type="EMBL" id="JADNYM010000029">
    <property type="protein sequence ID" value="MBG0741367.1"/>
    <property type="molecule type" value="Genomic_DNA"/>
</dbReference>
<dbReference type="Pfam" id="PF14833">
    <property type="entry name" value="NAD_binding_11"/>
    <property type="match status" value="1"/>
</dbReference>
<dbReference type="InterPro" id="IPR036291">
    <property type="entry name" value="NAD(P)-bd_dom_sf"/>
</dbReference>
<dbReference type="AlphaFoldDB" id="A0A931CML3"/>
<organism evidence="7 8">
    <name type="scientific">Arthrobacter terrae</name>
    <dbReference type="NCBI Taxonomy" id="2935737"/>
    <lineage>
        <taxon>Bacteria</taxon>
        <taxon>Bacillati</taxon>
        <taxon>Actinomycetota</taxon>
        <taxon>Actinomycetes</taxon>
        <taxon>Micrococcales</taxon>
        <taxon>Micrococcaceae</taxon>
        <taxon>Arthrobacter</taxon>
    </lineage>
</organism>
<dbReference type="SUPFAM" id="SSF51735">
    <property type="entry name" value="NAD(P)-binding Rossmann-fold domains"/>
    <property type="match status" value="1"/>
</dbReference>
<dbReference type="InterPro" id="IPR013328">
    <property type="entry name" value="6PGD_dom2"/>
</dbReference>
<evidence type="ECO:0000256" key="1">
    <source>
        <dbReference type="ARBA" id="ARBA00009080"/>
    </source>
</evidence>
<keyword evidence="2" id="KW-0560">Oxidoreductase</keyword>
<dbReference type="PANTHER" id="PTHR22981:SF80">
    <property type="entry name" value="BLR4309 PROTEIN"/>
    <property type="match status" value="1"/>
</dbReference>
<feature type="domain" description="3-hydroxyisobutyrate dehydrogenase-like NAD-binding" evidence="6">
    <location>
        <begin position="164"/>
        <end position="285"/>
    </location>
</feature>
<dbReference type="Pfam" id="PF03446">
    <property type="entry name" value="NAD_binding_2"/>
    <property type="match status" value="1"/>
</dbReference>
<dbReference type="InterPro" id="IPR015815">
    <property type="entry name" value="HIBADH-related"/>
</dbReference>
<dbReference type="InterPro" id="IPR008927">
    <property type="entry name" value="6-PGluconate_DH-like_C_sf"/>
</dbReference>
<dbReference type="Proteomes" id="UP000655366">
    <property type="component" value="Unassembled WGS sequence"/>
</dbReference>
<evidence type="ECO:0000256" key="3">
    <source>
        <dbReference type="ARBA" id="ARBA00023027"/>
    </source>
</evidence>
<keyword evidence="3" id="KW-0520">NAD</keyword>
<gene>
    <name evidence="7" type="ORF">IV500_18550</name>
</gene>
<dbReference type="PANTHER" id="PTHR22981">
    <property type="entry name" value="3-HYDROXYISOBUTYRATE DEHYDROGENASE-RELATED"/>
    <property type="match status" value="1"/>
</dbReference>
<dbReference type="PIRSF" id="PIRSF000103">
    <property type="entry name" value="HIBADH"/>
    <property type="match status" value="1"/>
</dbReference>
<dbReference type="SUPFAM" id="SSF48179">
    <property type="entry name" value="6-phosphogluconate dehydrogenase C-terminal domain-like"/>
    <property type="match status" value="1"/>
</dbReference>
<feature type="domain" description="6-phosphogluconate dehydrogenase NADP-binding" evidence="5">
    <location>
        <begin position="7"/>
        <end position="159"/>
    </location>
</feature>
<evidence type="ECO:0000259" key="6">
    <source>
        <dbReference type="Pfam" id="PF14833"/>
    </source>
</evidence>
<comment type="similarity">
    <text evidence="1">Belongs to the HIBADH-related family.</text>
</comment>
<reference evidence="7 8" key="1">
    <citation type="submission" date="2020-11" db="EMBL/GenBank/DDBJ databases">
        <title>Arthrobacter antarcticus sp. nov., isolated from Antarctic Soil.</title>
        <authorList>
            <person name="Li J."/>
        </authorList>
    </citation>
    <scope>NUCLEOTIDE SEQUENCE [LARGE SCALE GENOMIC DNA]</scope>
    <source>
        <strain evidence="7 8">Z1-20</strain>
    </source>
</reference>
<dbReference type="Gene3D" id="1.10.1040.10">
    <property type="entry name" value="N-(1-d-carboxylethyl)-l-norvaline Dehydrogenase, domain 2"/>
    <property type="match status" value="1"/>
</dbReference>
<keyword evidence="8" id="KW-1185">Reference proteome</keyword>
<evidence type="ECO:0000256" key="2">
    <source>
        <dbReference type="ARBA" id="ARBA00023002"/>
    </source>
</evidence>
<evidence type="ECO:0000256" key="4">
    <source>
        <dbReference type="PIRSR" id="PIRSR000103-1"/>
    </source>
</evidence>
<dbReference type="InterPro" id="IPR029154">
    <property type="entry name" value="HIBADH-like_NADP-bd"/>
</dbReference>
<evidence type="ECO:0000313" key="7">
    <source>
        <dbReference type="EMBL" id="MBG0741367.1"/>
    </source>
</evidence>
<protein>
    <submittedName>
        <fullName evidence="7">NAD(P)-dependent oxidoreductase</fullName>
    </submittedName>
</protein>
<feature type="active site" evidence="4">
    <location>
        <position position="170"/>
    </location>
</feature>